<dbReference type="Proteomes" id="UP000223913">
    <property type="component" value="Unassembled WGS sequence"/>
</dbReference>
<evidence type="ECO:0000256" key="2">
    <source>
        <dbReference type="ARBA" id="ARBA00023125"/>
    </source>
</evidence>
<accession>A0A2D0N9R2</accession>
<protein>
    <submittedName>
        <fullName evidence="6">MerR family transcriptional regulator</fullName>
    </submittedName>
</protein>
<dbReference type="SUPFAM" id="SSF46955">
    <property type="entry name" value="Putative DNA-binding domain"/>
    <property type="match status" value="1"/>
</dbReference>
<dbReference type="Pfam" id="PF07739">
    <property type="entry name" value="TipAS"/>
    <property type="match status" value="1"/>
</dbReference>
<dbReference type="PROSITE" id="PS50937">
    <property type="entry name" value="HTH_MERR_2"/>
    <property type="match status" value="1"/>
</dbReference>
<evidence type="ECO:0000313" key="6">
    <source>
        <dbReference type="EMBL" id="PHN05217.1"/>
    </source>
</evidence>
<dbReference type="InterPro" id="IPR009061">
    <property type="entry name" value="DNA-bd_dom_put_sf"/>
</dbReference>
<keyword evidence="3" id="KW-0010">Activator</keyword>
<dbReference type="SMART" id="SM00422">
    <property type="entry name" value="HTH_MERR"/>
    <property type="match status" value="1"/>
</dbReference>
<gene>
    <name evidence="6" type="ORF">CRP01_17000</name>
</gene>
<evidence type="ECO:0000313" key="7">
    <source>
        <dbReference type="Proteomes" id="UP000223913"/>
    </source>
</evidence>
<dbReference type="InterPro" id="IPR047057">
    <property type="entry name" value="MerR_fam"/>
</dbReference>
<dbReference type="OrthoDB" id="1894615at2"/>
<dbReference type="PANTHER" id="PTHR30204">
    <property type="entry name" value="REDOX-CYCLING DRUG-SENSING TRANSCRIPTIONAL ACTIVATOR SOXR"/>
    <property type="match status" value="1"/>
</dbReference>
<dbReference type="InterPro" id="IPR015358">
    <property type="entry name" value="Tscrpt_reg_MerR_DNA-bd"/>
</dbReference>
<keyword evidence="4" id="KW-0804">Transcription</keyword>
<dbReference type="InterPro" id="IPR036244">
    <property type="entry name" value="TipA-like_antibiotic-bd"/>
</dbReference>
<dbReference type="CDD" id="cd01106">
    <property type="entry name" value="HTH_TipAL-Mta"/>
    <property type="match status" value="1"/>
</dbReference>
<dbReference type="EMBL" id="PDUD01000022">
    <property type="protein sequence ID" value="PHN05217.1"/>
    <property type="molecule type" value="Genomic_DNA"/>
</dbReference>
<dbReference type="AlphaFoldDB" id="A0A2D0N9R2"/>
<dbReference type="Pfam" id="PF00376">
    <property type="entry name" value="MerR"/>
    <property type="match status" value="1"/>
</dbReference>
<dbReference type="Gene3D" id="1.10.490.50">
    <property type="entry name" value="Antibiotic binding domain of TipA-like multidrug resistance regulators"/>
    <property type="match status" value="1"/>
</dbReference>
<name>A0A2D0N9R2_FLAN2</name>
<evidence type="ECO:0000256" key="3">
    <source>
        <dbReference type="ARBA" id="ARBA00023159"/>
    </source>
</evidence>
<dbReference type="SUPFAM" id="SSF89082">
    <property type="entry name" value="Antibiotic binding domain of TipA-like multidrug resistance regulators"/>
    <property type="match status" value="1"/>
</dbReference>
<dbReference type="PRINTS" id="PR00040">
    <property type="entry name" value="HTHMERR"/>
</dbReference>
<keyword evidence="7" id="KW-1185">Reference proteome</keyword>
<evidence type="ECO:0000259" key="5">
    <source>
        <dbReference type="PROSITE" id="PS50937"/>
    </source>
</evidence>
<dbReference type="InterPro" id="IPR012925">
    <property type="entry name" value="TipAS_dom"/>
</dbReference>
<feature type="domain" description="HTH merR-type" evidence="5">
    <location>
        <begin position="3"/>
        <end position="72"/>
    </location>
</feature>
<keyword evidence="1" id="KW-0805">Transcription regulation</keyword>
<comment type="caution">
    <text evidence="6">The sequence shown here is derived from an EMBL/GenBank/DDBJ whole genome shotgun (WGS) entry which is preliminary data.</text>
</comment>
<evidence type="ECO:0000256" key="4">
    <source>
        <dbReference type="ARBA" id="ARBA00023163"/>
    </source>
</evidence>
<reference evidence="6 7" key="1">
    <citation type="submission" date="2017-10" db="EMBL/GenBank/DDBJ databases">
        <title>The draft genome sequence of Lewinella nigricans NBRC 102662.</title>
        <authorList>
            <person name="Wang K."/>
        </authorList>
    </citation>
    <scope>NUCLEOTIDE SEQUENCE [LARGE SCALE GENOMIC DNA]</scope>
    <source>
        <strain evidence="6 7">NBRC 102662</strain>
    </source>
</reference>
<proteinExistence type="predicted"/>
<evidence type="ECO:0000256" key="1">
    <source>
        <dbReference type="ARBA" id="ARBA00023015"/>
    </source>
</evidence>
<dbReference type="Gene3D" id="1.10.1660.10">
    <property type="match status" value="1"/>
</dbReference>
<sequence length="257" mass="29575">MASYSVKQLAKLSGVSVRTLHHYDKIGLLRPAERTEARYRRYEAPELLRLQQILFYRELGFPLREIGEILDDPTFDLLEALESHKVNLRARKHRIDQLLTTLDHTIDQIKKGNVMEKPEELYEGLHPDTAKEYREGAIKKYGKKEVERSERALMKMGKDGFAALQAEAKENTATLFRLMDRPPESAVVQAEIARHYRIIRQFWGTANSDDPQAEAYAGLGQLYVNDERFTMVGGQPQPEFAQFLSRAMAHYAKHSLS</sequence>
<dbReference type="RefSeq" id="WP_099151270.1">
    <property type="nucleotide sequence ID" value="NZ_PDUD01000022.1"/>
</dbReference>
<keyword evidence="2" id="KW-0238">DNA-binding</keyword>
<dbReference type="InterPro" id="IPR000551">
    <property type="entry name" value="MerR-type_HTH_dom"/>
</dbReference>
<dbReference type="PANTHER" id="PTHR30204:SF90">
    <property type="entry name" value="HTH-TYPE TRANSCRIPTIONAL ACTIVATOR MTA"/>
    <property type="match status" value="1"/>
</dbReference>
<dbReference type="Pfam" id="PF09278">
    <property type="entry name" value="MerR-DNA-bind"/>
    <property type="match status" value="1"/>
</dbReference>
<organism evidence="6 7">
    <name type="scientific">Flavilitoribacter nigricans (strain ATCC 23147 / DSM 23189 / NBRC 102662 / NCIMB 1420 / SS-2)</name>
    <name type="common">Lewinella nigricans</name>
    <dbReference type="NCBI Taxonomy" id="1122177"/>
    <lineage>
        <taxon>Bacteria</taxon>
        <taxon>Pseudomonadati</taxon>
        <taxon>Bacteroidota</taxon>
        <taxon>Saprospiria</taxon>
        <taxon>Saprospirales</taxon>
        <taxon>Lewinellaceae</taxon>
        <taxon>Flavilitoribacter</taxon>
    </lineage>
</organism>
<dbReference type="GO" id="GO:0003700">
    <property type="term" value="F:DNA-binding transcription factor activity"/>
    <property type="evidence" value="ECO:0007669"/>
    <property type="project" value="InterPro"/>
</dbReference>
<dbReference type="GO" id="GO:0003677">
    <property type="term" value="F:DNA binding"/>
    <property type="evidence" value="ECO:0007669"/>
    <property type="project" value="UniProtKB-KW"/>
</dbReference>